<dbReference type="PROSITE" id="PS51257">
    <property type="entry name" value="PROKAR_LIPOPROTEIN"/>
    <property type="match status" value="1"/>
</dbReference>
<evidence type="ECO:0000256" key="8">
    <source>
        <dbReference type="ARBA" id="ARBA00022977"/>
    </source>
</evidence>
<evidence type="ECO:0000256" key="12">
    <source>
        <dbReference type="SAM" id="SignalP"/>
    </source>
</evidence>
<keyword evidence="7" id="KW-0663">Pyridoxal phosphate</keyword>
<dbReference type="PANTHER" id="PTHR31528:SF1">
    <property type="entry name" value="4-AMINO-5-HYDROXYMETHYL-2-METHYLPYRIMIDINE PHOSPHATE SYNTHASE THI11-RELATED"/>
    <property type="match status" value="1"/>
</dbReference>
<evidence type="ECO:0000256" key="2">
    <source>
        <dbReference type="ARBA" id="ARBA00004948"/>
    </source>
</evidence>
<dbReference type="GO" id="GO:0016740">
    <property type="term" value="F:transferase activity"/>
    <property type="evidence" value="ECO:0007669"/>
    <property type="project" value="UniProtKB-KW"/>
</dbReference>
<evidence type="ECO:0000256" key="4">
    <source>
        <dbReference type="ARBA" id="ARBA00011738"/>
    </source>
</evidence>
<dbReference type="InterPro" id="IPR015168">
    <property type="entry name" value="SsuA/THI5"/>
</dbReference>
<gene>
    <name evidence="14" type="ORF">SAMN05443637_102351</name>
</gene>
<feature type="domain" description="SsuA/THI5-like" evidence="13">
    <location>
        <begin position="55"/>
        <end position="263"/>
    </location>
</feature>
<feature type="chain" id="PRO_5013268878" description="Thiamine pyrimidine synthase" evidence="12">
    <location>
        <begin position="29"/>
        <end position="345"/>
    </location>
</feature>
<protein>
    <recommendedName>
        <fullName evidence="10">Thiamine pyrimidine synthase</fullName>
    </recommendedName>
</protein>
<evidence type="ECO:0000313" key="15">
    <source>
        <dbReference type="Proteomes" id="UP000184363"/>
    </source>
</evidence>
<dbReference type="Proteomes" id="UP000184363">
    <property type="component" value="Unassembled WGS sequence"/>
</dbReference>
<dbReference type="STRING" id="1848.SAMN05443637_102351"/>
<keyword evidence="9" id="KW-0408">Iron</keyword>
<reference evidence="14 15" key="1">
    <citation type="submission" date="2016-11" db="EMBL/GenBank/DDBJ databases">
        <authorList>
            <person name="Jaros S."/>
            <person name="Januszkiewicz K."/>
            <person name="Wedrychowicz H."/>
        </authorList>
    </citation>
    <scope>NUCLEOTIDE SEQUENCE [LARGE SCALE GENOMIC DNA]</scope>
    <source>
        <strain evidence="14 15">DSM 43832</strain>
    </source>
</reference>
<dbReference type="Pfam" id="PF09084">
    <property type="entry name" value="NMT1"/>
    <property type="match status" value="1"/>
</dbReference>
<dbReference type="GO" id="GO:0009228">
    <property type="term" value="P:thiamine biosynthetic process"/>
    <property type="evidence" value="ECO:0007669"/>
    <property type="project" value="UniProtKB-KW"/>
</dbReference>
<evidence type="ECO:0000256" key="9">
    <source>
        <dbReference type="ARBA" id="ARBA00023004"/>
    </source>
</evidence>
<dbReference type="Gene3D" id="3.40.190.10">
    <property type="entry name" value="Periplasmic binding protein-like II"/>
    <property type="match status" value="2"/>
</dbReference>
<evidence type="ECO:0000256" key="10">
    <source>
        <dbReference type="ARBA" id="ARBA00033171"/>
    </source>
</evidence>
<evidence type="ECO:0000259" key="13">
    <source>
        <dbReference type="Pfam" id="PF09084"/>
    </source>
</evidence>
<evidence type="ECO:0000256" key="7">
    <source>
        <dbReference type="ARBA" id="ARBA00022898"/>
    </source>
</evidence>
<evidence type="ECO:0000256" key="6">
    <source>
        <dbReference type="ARBA" id="ARBA00022723"/>
    </source>
</evidence>
<keyword evidence="15" id="KW-1185">Reference proteome</keyword>
<dbReference type="PANTHER" id="PTHR31528">
    <property type="entry name" value="4-AMINO-5-HYDROXYMETHYL-2-METHYLPYRIMIDINE PHOSPHATE SYNTHASE THI11-RELATED"/>
    <property type="match status" value="1"/>
</dbReference>
<keyword evidence="5" id="KW-0808">Transferase</keyword>
<accession>A0A1M6PMJ0</accession>
<evidence type="ECO:0000256" key="5">
    <source>
        <dbReference type="ARBA" id="ARBA00022679"/>
    </source>
</evidence>
<dbReference type="OrthoDB" id="5348911at2"/>
<evidence type="ECO:0000256" key="3">
    <source>
        <dbReference type="ARBA" id="ARBA00009406"/>
    </source>
</evidence>
<keyword evidence="12" id="KW-0732">Signal</keyword>
<dbReference type="AlphaFoldDB" id="A0A1M6PMJ0"/>
<comment type="pathway">
    <text evidence="2">Cofactor biosynthesis; thiamine diphosphate biosynthesis.</text>
</comment>
<organism evidence="14 15">
    <name type="scientific">Pseudonocardia thermophila</name>
    <dbReference type="NCBI Taxonomy" id="1848"/>
    <lineage>
        <taxon>Bacteria</taxon>
        <taxon>Bacillati</taxon>
        <taxon>Actinomycetota</taxon>
        <taxon>Actinomycetes</taxon>
        <taxon>Pseudonocardiales</taxon>
        <taxon>Pseudonocardiaceae</taxon>
        <taxon>Pseudonocardia</taxon>
    </lineage>
</organism>
<evidence type="ECO:0000256" key="1">
    <source>
        <dbReference type="ARBA" id="ARBA00003469"/>
    </source>
</evidence>
<dbReference type="EMBL" id="FRAP01000002">
    <property type="protein sequence ID" value="SHK09117.1"/>
    <property type="molecule type" value="Genomic_DNA"/>
</dbReference>
<dbReference type="GO" id="GO:0046872">
    <property type="term" value="F:metal ion binding"/>
    <property type="evidence" value="ECO:0007669"/>
    <property type="project" value="UniProtKB-KW"/>
</dbReference>
<keyword evidence="6" id="KW-0479">Metal-binding</keyword>
<dbReference type="SUPFAM" id="SSF53850">
    <property type="entry name" value="Periplasmic binding protein-like II"/>
    <property type="match status" value="1"/>
</dbReference>
<feature type="signal peptide" evidence="12">
    <location>
        <begin position="1"/>
        <end position="28"/>
    </location>
</feature>
<comment type="subunit">
    <text evidence="4">Homodimer.</text>
</comment>
<comment type="function">
    <text evidence="1">Responsible for the formation of the pyrimidine heterocycle in the thiamine biosynthesis pathway. Catalyzes the formation of hydroxymethylpyrimidine phosphate (HMP-P) from histidine and pyridoxal phosphate (PLP). The protein uses PLP and the active site histidine to form HMP-P, generating an inactive enzyme. The enzyme can only undergo a single turnover, which suggests it is a suicide enzyme.</text>
</comment>
<keyword evidence="8" id="KW-0784">Thiamine biosynthesis</keyword>
<evidence type="ECO:0000313" key="14">
    <source>
        <dbReference type="EMBL" id="SHK09117.1"/>
    </source>
</evidence>
<evidence type="ECO:0000256" key="11">
    <source>
        <dbReference type="ARBA" id="ARBA00048179"/>
    </source>
</evidence>
<sequence>MNLRKPRRLTRAVLVALGLAMSLVAACAGPTEPAGATGEDELIPLTHQLGWIASTQSIGEIVAKEKGFFREEGLDVTINLGGPNIDGVALVASGRADVGQVSSSPSLLLAASQGIPVRAIAVGGQQHPYGYVSMPDNRLDSPQDLRGRKIGSTSTGFVLINALLEANGIPREEVEIVPTGTEITPLLTGQVDAFGAWRSNAGWLRQLPEGYGFIPLWENGVQLYPLPYYATEKTIEEKPELLAKFVRGLARGWKYAHEHPEEAVDILVTAYPNLKREDEAEGLAALMPYVFTGATEKGGWGVMSDEVWQRQLDLLAKVGAFGNDDPPSIDQVRDNSVLEATRDVR</sequence>
<dbReference type="InterPro" id="IPR027939">
    <property type="entry name" value="NMT1/THI5"/>
</dbReference>
<dbReference type="RefSeq" id="WP_073455464.1">
    <property type="nucleotide sequence ID" value="NZ_CALGVN010000036.1"/>
</dbReference>
<comment type="catalytic activity">
    <reaction evidence="11">
        <text>N(6)-(pyridoxal phosphate)-L-lysyl-[4-amino-5-hydroxymethyl-2-methylpyrimidine phosphate synthase] + L-histidyl-[4-amino-5-hydroxymethyl-2-methylpyrimidine phosphate synthase] + 2 Fe(3+) + 4 H2O = L-lysyl-[4-amino-5-hydroxymethyl-2-methylpyrimidine phosphate synthase] + (2S)-2-amino-5-hydroxy-4-oxopentanoyl-[4-amino-5-hydroxymethyl-2-methylpyrimidine phosphate synthase] + 4-amino-2-methyl-5-(phosphooxymethyl)pyrimidine + 3-oxopropanoate + 2 Fe(2+) + 2 H(+)</text>
        <dbReference type="Rhea" id="RHEA:65756"/>
        <dbReference type="Rhea" id="RHEA-COMP:16892"/>
        <dbReference type="Rhea" id="RHEA-COMP:16893"/>
        <dbReference type="Rhea" id="RHEA-COMP:16894"/>
        <dbReference type="Rhea" id="RHEA-COMP:16895"/>
        <dbReference type="ChEBI" id="CHEBI:15377"/>
        <dbReference type="ChEBI" id="CHEBI:15378"/>
        <dbReference type="ChEBI" id="CHEBI:29033"/>
        <dbReference type="ChEBI" id="CHEBI:29034"/>
        <dbReference type="ChEBI" id="CHEBI:29969"/>
        <dbReference type="ChEBI" id="CHEBI:29979"/>
        <dbReference type="ChEBI" id="CHEBI:33190"/>
        <dbReference type="ChEBI" id="CHEBI:58354"/>
        <dbReference type="ChEBI" id="CHEBI:143915"/>
        <dbReference type="ChEBI" id="CHEBI:157692"/>
    </reaction>
    <physiologicalReaction direction="left-to-right" evidence="11">
        <dbReference type="Rhea" id="RHEA:65757"/>
    </physiologicalReaction>
</comment>
<proteinExistence type="inferred from homology"/>
<name>A0A1M6PMJ0_PSETH</name>
<comment type="similarity">
    <text evidence="3">Belongs to the NMT1/THI5 family.</text>
</comment>